<sequence length="303" mass="32357">MKVLVLGASGAIGFPVSQALVRAGHEVYAQTRDEKKRTLFESEEFTPIVLDPTADKSWSKLVPTVDAVIDTLGGTTPINTLALENVQEAERAAKESRNATASKLTYIWTSGTWIHGEDRLSLSSDGSAIEHAPALTAWRPSVEQPLIKSTILNGIVIRPSMLYGRGGSIFGSFIGQAAKGGPVYLPGDEGVRFATVHADDLAQCYRLAVEKAPIAAGNIFDASNAYTVPLLGFIHQLSAVSGLSLDKFVIKKPEGAFEAAVATTSNVRPTLARSLLGWETLKPSLIDGLATYYRACIANDKLS</sequence>
<dbReference type="InterPro" id="IPR051783">
    <property type="entry name" value="NAD(P)-dependent_oxidoreduct"/>
</dbReference>
<dbReference type="PANTHER" id="PTHR48079">
    <property type="entry name" value="PROTEIN YEEZ"/>
    <property type="match status" value="1"/>
</dbReference>
<dbReference type="InParanoid" id="A0A316YWB9"/>
<dbReference type="PANTHER" id="PTHR48079:SF3">
    <property type="entry name" value="NAD-DEPENDENT EPIMERASE_DEHYDRATASE DOMAIN-CONTAINING PROTEIN"/>
    <property type="match status" value="1"/>
</dbReference>
<reference evidence="2 3" key="1">
    <citation type="journal article" date="2018" name="Mol. Biol. Evol.">
        <title>Broad Genomic Sampling Reveals a Smut Pathogenic Ancestry of the Fungal Clade Ustilaginomycotina.</title>
        <authorList>
            <person name="Kijpornyongpan T."/>
            <person name="Mondo S.J."/>
            <person name="Barry K."/>
            <person name="Sandor L."/>
            <person name="Lee J."/>
            <person name="Lipzen A."/>
            <person name="Pangilinan J."/>
            <person name="LaButti K."/>
            <person name="Hainaut M."/>
            <person name="Henrissat B."/>
            <person name="Grigoriev I.V."/>
            <person name="Spatafora J.W."/>
            <person name="Aime M.C."/>
        </authorList>
    </citation>
    <scope>NUCLEOTIDE SEQUENCE [LARGE SCALE GENOMIC DNA]</scope>
    <source>
        <strain evidence="2 3">MCA 4198</strain>
    </source>
</reference>
<feature type="domain" description="NAD(P)-binding" evidence="1">
    <location>
        <begin position="7"/>
        <end position="97"/>
    </location>
</feature>
<proteinExistence type="predicted"/>
<protein>
    <submittedName>
        <fullName evidence="2">NAD(P)-binding protein</fullName>
    </submittedName>
</protein>
<dbReference type="SUPFAM" id="SSF51735">
    <property type="entry name" value="NAD(P)-binding Rossmann-fold domains"/>
    <property type="match status" value="1"/>
</dbReference>
<dbReference type="GO" id="GO:0004029">
    <property type="term" value="F:aldehyde dehydrogenase (NAD+) activity"/>
    <property type="evidence" value="ECO:0007669"/>
    <property type="project" value="TreeGrafter"/>
</dbReference>
<dbReference type="InterPro" id="IPR016040">
    <property type="entry name" value="NAD(P)-bd_dom"/>
</dbReference>
<evidence type="ECO:0000313" key="2">
    <source>
        <dbReference type="EMBL" id="PWN93481.1"/>
    </source>
</evidence>
<organism evidence="2 3">
    <name type="scientific">Acaromyces ingoldii</name>
    <dbReference type="NCBI Taxonomy" id="215250"/>
    <lineage>
        <taxon>Eukaryota</taxon>
        <taxon>Fungi</taxon>
        <taxon>Dikarya</taxon>
        <taxon>Basidiomycota</taxon>
        <taxon>Ustilaginomycotina</taxon>
        <taxon>Exobasidiomycetes</taxon>
        <taxon>Exobasidiales</taxon>
        <taxon>Cryptobasidiaceae</taxon>
        <taxon>Acaromyces</taxon>
    </lineage>
</organism>
<dbReference type="GeneID" id="37046570"/>
<dbReference type="RefSeq" id="XP_025380679.1">
    <property type="nucleotide sequence ID" value="XM_025524654.1"/>
</dbReference>
<keyword evidence="3" id="KW-1185">Reference proteome</keyword>
<evidence type="ECO:0000259" key="1">
    <source>
        <dbReference type="Pfam" id="PF13460"/>
    </source>
</evidence>
<gene>
    <name evidence="2" type="ORF">FA10DRAFT_298863</name>
</gene>
<dbReference type="Proteomes" id="UP000245768">
    <property type="component" value="Unassembled WGS sequence"/>
</dbReference>
<evidence type="ECO:0000313" key="3">
    <source>
        <dbReference type="Proteomes" id="UP000245768"/>
    </source>
</evidence>
<dbReference type="AlphaFoldDB" id="A0A316YWB9"/>
<dbReference type="EMBL" id="KZ819634">
    <property type="protein sequence ID" value="PWN93481.1"/>
    <property type="molecule type" value="Genomic_DNA"/>
</dbReference>
<dbReference type="Pfam" id="PF13460">
    <property type="entry name" value="NAD_binding_10"/>
    <property type="match status" value="1"/>
</dbReference>
<dbReference type="InterPro" id="IPR036291">
    <property type="entry name" value="NAD(P)-bd_dom_sf"/>
</dbReference>
<dbReference type="STRING" id="215250.A0A316YWB9"/>
<accession>A0A316YWB9</accession>
<dbReference type="OrthoDB" id="10000533at2759"/>
<name>A0A316YWB9_9BASI</name>
<dbReference type="GO" id="GO:0005737">
    <property type="term" value="C:cytoplasm"/>
    <property type="evidence" value="ECO:0007669"/>
    <property type="project" value="TreeGrafter"/>
</dbReference>
<dbReference type="Gene3D" id="3.40.50.720">
    <property type="entry name" value="NAD(P)-binding Rossmann-like Domain"/>
    <property type="match status" value="1"/>
</dbReference>